<dbReference type="EMBL" id="JYDQ01000363">
    <property type="protein sequence ID" value="KRY08120.1"/>
    <property type="molecule type" value="Genomic_DNA"/>
</dbReference>
<evidence type="ECO:0000313" key="1">
    <source>
        <dbReference type="EMBL" id="KRY08120.1"/>
    </source>
</evidence>
<name>A0A0V0Z6U2_9BILA</name>
<gene>
    <name evidence="1" type="ORF">T12_6699</name>
</gene>
<sequence length="138" mass="16057">MIIATWRSSGTSGIFEFPLMLAASIHTPHRCFIILSNCQKSHEVLDYASMKADILHFQTCLDYISSIYLASHQLTILCPSALSITMKYLSHYSKTIIMKESIYTLQYEKCYKRQHSLNIQLHLEFAFQSPKIKEFHIY</sequence>
<dbReference type="Proteomes" id="UP000054783">
    <property type="component" value="Unassembled WGS sequence"/>
</dbReference>
<organism evidence="1 2">
    <name type="scientific">Trichinella patagoniensis</name>
    <dbReference type="NCBI Taxonomy" id="990121"/>
    <lineage>
        <taxon>Eukaryota</taxon>
        <taxon>Metazoa</taxon>
        <taxon>Ecdysozoa</taxon>
        <taxon>Nematoda</taxon>
        <taxon>Enoplea</taxon>
        <taxon>Dorylaimia</taxon>
        <taxon>Trichinellida</taxon>
        <taxon>Trichinellidae</taxon>
        <taxon>Trichinella</taxon>
    </lineage>
</organism>
<reference evidence="1 2" key="1">
    <citation type="submission" date="2015-01" db="EMBL/GenBank/DDBJ databases">
        <title>Evolution of Trichinella species and genotypes.</title>
        <authorList>
            <person name="Korhonen P.K."/>
            <person name="Edoardo P."/>
            <person name="Giuseppe L.R."/>
            <person name="Gasser R.B."/>
        </authorList>
    </citation>
    <scope>NUCLEOTIDE SEQUENCE [LARGE SCALE GENOMIC DNA]</scope>
    <source>
        <strain evidence="1">ISS2496</strain>
    </source>
</reference>
<dbReference type="AlphaFoldDB" id="A0A0V0Z6U2"/>
<protein>
    <submittedName>
        <fullName evidence="1">Uncharacterized protein</fullName>
    </submittedName>
</protein>
<keyword evidence="2" id="KW-1185">Reference proteome</keyword>
<evidence type="ECO:0000313" key="2">
    <source>
        <dbReference type="Proteomes" id="UP000054783"/>
    </source>
</evidence>
<proteinExistence type="predicted"/>
<comment type="caution">
    <text evidence="1">The sequence shown here is derived from an EMBL/GenBank/DDBJ whole genome shotgun (WGS) entry which is preliminary data.</text>
</comment>
<accession>A0A0V0Z6U2</accession>